<accession>A0ABS3ID34</accession>
<dbReference type="InterPro" id="IPR036188">
    <property type="entry name" value="FAD/NAD-bd_sf"/>
</dbReference>
<dbReference type="Gene3D" id="3.50.50.60">
    <property type="entry name" value="FAD/NAD(P)-binding domain"/>
    <property type="match status" value="1"/>
</dbReference>
<dbReference type="Proteomes" id="UP000664617">
    <property type="component" value="Unassembled WGS sequence"/>
</dbReference>
<name>A0ABS3ID34_9MICO</name>
<dbReference type="PRINTS" id="PR00420">
    <property type="entry name" value="RNGMNOXGNASE"/>
</dbReference>
<evidence type="ECO:0000256" key="1">
    <source>
        <dbReference type="SAM" id="MobiDB-lite"/>
    </source>
</evidence>
<dbReference type="SUPFAM" id="SSF51905">
    <property type="entry name" value="FAD/NAD(P)-binding domain"/>
    <property type="match status" value="1"/>
</dbReference>
<dbReference type="Pfam" id="PF13450">
    <property type="entry name" value="NAD_binding_8"/>
    <property type="match status" value="1"/>
</dbReference>
<feature type="region of interest" description="Disordered" evidence="1">
    <location>
        <begin position="177"/>
        <end position="196"/>
    </location>
</feature>
<reference evidence="3" key="2">
    <citation type="submission" date="2023-07" db="EMBL/GenBank/DDBJ databases">
        <title>Myceligenerans salitolerans sp. nov., a halotolerant actinomycete isolated from a salt lake in Xinjiang, China.</title>
        <authorList>
            <person name="Guan T."/>
        </authorList>
    </citation>
    <scope>NUCLEOTIDE SEQUENCE [LARGE SCALE GENOMIC DNA]</scope>
    <source>
        <strain evidence="3">XHU 5031</strain>
    </source>
</reference>
<evidence type="ECO:0000313" key="2">
    <source>
        <dbReference type="EMBL" id="MBO0610947.1"/>
    </source>
</evidence>
<comment type="caution">
    <text evidence="2">The sequence shown here is derived from an EMBL/GenBank/DDBJ whole genome shotgun (WGS) entry which is preliminary data.</text>
</comment>
<evidence type="ECO:0000313" key="3">
    <source>
        <dbReference type="Proteomes" id="UP000664617"/>
    </source>
</evidence>
<dbReference type="RefSeq" id="WP_207276915.1">
    <property type="nucleotide sequence ID" value="NZ_JAFMPK010000048.1"/>
</dbReference>
<reference evidence="2 3" key="1">
    <citation type="submission" date="2021-03" db="EMBL/GenBank/DDBJ databases">
        <authorList>
            <person name="Xin L."/>
        </authorList>
    </citation>
    <scope>NUCLEOTIDE SEQUENCE [LARGE SCALE GENOMIC DNA]</scope>
    <source>
        <strain evidence="2 3">XHU 5031</strain>
    </source>
</reference>
<gene>
    <name evidence="2" type="ORF">J0911_18130</name>
</gene>
<keyword evidence="3" id="KW-1185">Reference proteome</keyword>
<protein>
    <submittedName>
        <fullName evidence="2">NAD(P)/FAD-dependent oxidoreductase</fullName>
    </submittedName>
</protein>
<proteinExistence type="predicted"/>
<dbReference type="PANTHER" id="PTHR10668:SF105">
    <property type="entry name" value="DEHYDROGENASE-RELATED"/>
    <property type="match status" value="1"/>
</dbReference>
<organism evidence="2 3">
    <name type="scientific">Myceligenerans salitolerans</name>
    <dbReference type="NCBI Taxonomy" id="1230528"/>
    <lineage>
        <taxon>Bacteria</taxon>
        <taxon>Bacillati</taxon>
        <taxon>Actinomycetota</taxon>
        <taxon>Actinomycetes</taxon>
        <taxon>Micrococcales</taxon>
        <taxon>Promicromonosporaceae</taxon>
        <taxon>Myceligenerans</taxon>
    </lineage>
</organism>
<dbReference type="EMBL" id="JAFMPK010000048">
    <property type="protein sequence ID" value="MBO0610947.1"/>
    <property type="molecule type" value="Genomic_DNA"/>
</dbReference>
<sequence>MTVLDAVVVGSGPNGLAAAVTLARAGLVVRVLEEQSSIGGGARTLTGADLATAAPAPDMPGTALPVAGMDGATGANLRFDLCSAVHPMAWASPFFRAFGLARRIDLRAAEVSYAQPLDPAAGSSSPRAGVAFRDLDRTVESLGPDGAAWRALVGPLAHRWPAVTALAMGDRRGLAAPAPVRDGSAGGREPGQDTVVRGRGGAFDLGREAAELARAGLMFGPALIEQGTRLWNRRFTGDVAPALLTGVAAHVMTPLPALAASGTALLLGALAHGPLGWALPLGGSGAIVDALVADLVAHGGEVQTSRPVRRRTDLPPARAYLFDTAPGVVGQVFGDRLPARSGAALRSHRFGGGAAKVDLVLSGPVPWSVPDVGRAATVHLAGTREQMAGAEVAVAAGRHAARPVCLLSDPTVTDPAREVDGLRPVWTYAHVPAGSERDVTEDVIGQIERFAPGFRDVVVAARCVPAAWMPAHDANYVGGDIGTGAATMSRMLAAPGATGMRWDPYSTGVDGVYLCSAATPPGPGVHGMSGWHAARRALVREFEIRRPPDLSPPSS</sequence>
<dbReference type="PANTHER" id="PTHR10668">
    <property type="entry name" value="PHYTOENE DEHYDROGENASE"/>
    <property type="match status" value="1"/>
</dbReference>